<dbReference type="Gene3D" id="3.30.390.50">
    <property type="entry name" value="CO dehydrogenase flavoprotein, C-terminal domain"/>
    <property type="match status" value="1"/>
</dbReference>
<dbReference type="InterPro" id="IPR016167">
    <property type="entry name" value="FAD-bd_PCMH_sub1"/>
</dbReference>
<dbReference type="InterPro" id="IPR006058">
    <property type="entry name" value="2Fe2S_fd_BS"/>
</dbReference>
<accession>A0AA97BCU9</accession>
<dbReference type="Pfam" id="PF03450">
    <property type="entry name" value="CO_deh_flav_C"/>
    <property type="match status" value="1"/>
</dbReference>
<dbReference type="InterPro" id="IPR036683">
    <property type="entry name" value="CO_DH_flav_C_dom_sf"/>
</dbReference>
<keyword evidence="4 8" id="KW-0560">Oxidoreductase</keyword>
<dbReference type="SUPFAM" id="SSF47741">
    <property type="entry name" value="CO dehydrogenase ISP C-domain like"/>
    <property type="match status" value="1"/>
</dbReference>
<dbReference type="InterPro" id="IPR012675">
    <property type="entry name" value="Beta-grasp_dom_sf"/>
</dbReference>
<dbReference type="CDD" id="cd00207">
    <property type="entry name" value="fer2"/>
    <property type="match status" value="1"/>
</dbReference>
<evidence type="ECO:0000256" key="5">
    <source>
        <dbReference type="ARBA" id="ARBA00023004"/>
    </source>
</evidence>
<dbReference type="InterPro" id="IPR036318">
    <property type="entry name" value="FAD-bd_PCMH-like_sf"/>
</dbReference>
<feature type="domain" description="FAD-binding PCMH-type" evidence="7">
    <location>
        <begin position="177"/>
        <end position="352"/>
    </location>
</feature>
<dbReference type="NCBIfam" id="TIGR02963">
    <property type="entry name" value="xanthine_xdhA"/>
    <property type="match status" value="1"/>
</dbReference>
<protein>
    <submittedName>
        <fullName evidence="8">Xanthine dehydrogenase small subunit</fullName>
        <ecNumber evidence="8">1.17.1.4</ecNumber>
    </submittedName>
</protein>
<dbReference type="InterPro" id="IPR012175">
    <property type="entry name" value="Xanth_DH_ssu_bac"/>
</dbReference>
<dbReference type="InterPro" id="IPR016169">
    <property type="entry name" value="FAD-bd_PCMH_sub2"/>
</dbReference>
<dbReference type="SUPFAM" id="SSF54292">
    <property type="entry name" value="2Fe-2S ferredoxin-like"/>
    <property type="match status" value="1"/>
</dbReference>
<dbReference type="EC" id="1.17.1.4" evidence="8"/>
<dbReference type="InterPro" id="IPR014307">
    <property type="entry name" value="Xanthine_DH_ssu"/>
</dbReference>
<dbReference type="Gene3D" id="1.10.150.120">
    <property type="entry name" value="[2Fe-2S]-binding domain"/>
    <property type="match status" value="1"/>
</dbReference>
<evidence type="ECO:0000256" key="3">
    <source>
        <dbReference type="ARBA" id="ARBA00022827"/>
    </source>
</evidence>
<dbReference type="PIRSF" id="PIRSF036557">
    <property type="entry name" value="XdhA_RC"/>
    <property type="match status" value="1"/>
</dbReference>
<dbReference type="PANTHER" id="PTHR45444:SF3">
    <property type="entry name" value="XANTHINE DEHYDROGENASE"/>
    <property type="match status" value="1"/>
</dbReference>
<dbReference type="InterPro" id="IPR002346">
    <property type="entry name" value="Mopterin_DH_FAD-bd"/>
</dbReference>
<dbReference type="GO" id="GO:0005506">
    <property type="term" value="F:iron ion binding"/>
    <property type="evidence" value="ECO:0007669"/>
    <property type="project" value="InterPro"/>
</dbReference>
<dbReference type="Pfam" id="PF00111">
    <property type="entry name" value="Fer2"/>
    <property type="match status" value="1"/>
</dbReference>
<dbReference type="InterPro" id="IPR016166">
    <property type="entry name" value="FAD-bd_PCMH"/>
</dbReference>
<evidence type="ECO:0000313" key="8">
    <source>
        <dbReference type="EMBL" id="WOB43464.1"/>
    </source>
</evidence>
<dbReference type="InterPro" id="IPR001041">
    <property type="entry name" value="2Fe-2S_ferredoxin-type"/>
</dbReference>
<keyword evidence="1" id="KW-0285">Flavoprotein</keyword>
<dbReference type="RefSeq" id="WP_316792931.1">
    <property type="nucleotide sequence ID" value="NZ_CP053540.1"/>
</dbReference>
<proteinExistence type="predicted"/>
<keyword evidence="2" id="KW-0479">Metal-binding</keyword>
<keyword evidence="3" id="KW-0274">FAD</keyword>
<evidence type="ECO:0000256" key="1">
    <source>
        <dbReference type="ARBA" id="ARBA00022630"/>
    </source>
</evidence>
<organism evidence="8">
    <name type="scientific">Thermoleptolyngbya oregonensis NK1-22</name>
    <dbReference type="NCBI Taxonomy" id="2547457"/>
    <lineage>
        <taxon>Bacteria</taxon>
        <taxon>Bacillati</taxon>
        <taxon>Cyanobacteriota</taxon>
        <taxon>Cyanophyceae</taxon>
        <taxon>Oculatellales</taxon>
        <taxon>Oculatellaceae</taxon>
        <taxon>Thermoleptolyngbya</taxon>
    </lineage>
</organism>
<dbReference type="Pfam" id="PF00941">
    <property type="entry name" value="FAD_binding_5"/>
    <property type="match status" value="1"/>
</dbReference>
<sequence>MTQQLETQLAITINGDRVRIQDVPLTTTLLDFLRLIGRVGTKEGCGDGDCGACTVAVVGAGVDGKPHYQAVNSCLIPLGSVVGREVITVEGVANGKLHPVQDAMVKLGGSQCGYCTPGFIMSMFAAYYDGKLDDVAVEGNLCRCTGYLPIRRAAQAAAAETPCDHFSEHLAEADADLRPYCFTGHGQFYRPTRLREVLELLRDHPDATLVAGATDLGLELQRREFPVLISLEAVAELKTLVQTDEFVEIGAAIPLSHIETQLHGVFPCMDEMIHWFAARQVRNRATLGGNIGTASPIGDLPPVLLALDAELKLASLEGERVMPLSRFFQGYRQTDLQPGEVIQSVWIPKGITPGAAQRLSQSYKIGKRGTDDISIVAAAYVVDLDSEKRVVHARLGYGGVAATPIRATAVEEFLVGKPWSMDTVQQAKPMLYSAFTPLTDLRGSADYRKMLVANLFEKFFVEFAAAAGVEV</sequence>
<evidence type="ECO:0000259" key="7">
    <source>
        <dbReference type="PROSITE" id="PS51387"/>
    </source>
</evidence>
<dbReference type="SUPFAM" id="SSF56176">
    <property type="entry name" value="FAD-binding/transporter-associated domain-like"/>
    <property type="match status" value="1"/>
</dbReference>
<dbReference type="PROSITE" id="PS51085">
    <property type="entry name" value="2FE2S_FER_2"/>
    <property type="match status" value="1"/>
</dbReference>
<dbReference type="InterPro" id="IPR036884">
    <property type="entry name" value="2Fe-2S-bd_dom_sf"/>
</dbReference>
<dbReference type="GO" id="GO:0004854">
    <property type="term" value="F:xanthine dehydrogenase activity"/>
    <property type="evidence" value="ECO:0007669"/>
    <property type="project" value="UniProtKB-EC"/>
</dbReference>
<dbReference type="PROSITE" id="PS00197">
    <property type="entry name" value="2FE2S_FER_1"/>
    <property type="match status" value="1"/>
</dbReference>
<dbReference type="Pfam" id="PF01799">
    <property type="entry name" value="Fer2_2"/>
    <property type="match status" value="1"/>
</dbReference>
<dbReference type="SUPFAM" id="SSF55447">
    <property type="entry name" value="CO dehydrogenase flavoprotein C-terminal domain-like"/>
    <property type="match status" value="1"/>
</dbReference>
<dbReference type="GO" id="GO:0071949">
    <property type="term" value="F:FAD binding"/>
    <property type="evidence" value="ECO:0007669"/>
    <property type="project" value="InterPro"/>
</dbReference>
<dbReference type="KEGG" id="tog:HNI00_10060"/>
<dbReference type="InterPro" id="IPR036010">
    <property type="entry name" value="2Fe-2S_ferredoxin-like_sf"/>
</dbReference>
<dbReference type="PROSITE" id="PS51387">
    <property type="entry name" value="FAD_PCMH"/>
    <property type="match status" value="1"/>
</dbReference>
<evidence type="ECO:0000256" key="4">
    <source>
        <dbReference type="ARBA" id="ARBA00023002"/>
    </source>
</evidence>
<dbReference type="InterPro" id="IPR016208">
    <property type="entry name" value="Ald_Oxase/xanthine_DH-like"/>
</dbReference>
<dbReference type="SMART" id="SM01092">
    <property type="entry name" value="CO_deh_flav_C"/>
    <property type="match status" value="1"/>
</dbReference>
<dbReference type="InterPro" id="IPR002888">
    <property type="entry name" value="2Fe-2S-bd"/>
</dbReference>
<dbReference type="PANTHER" id="PTHR45444">
    <property type="entry name" value="XANTHINE DEHYDROGENASE"/>
    <property type="match status" value="1"/>
</dbReference>
<dbReference type="EMBL" id="CP053540">
    <property type="protein sequence ID" value="WOB43464.1"/>
    <property type="molecule type" value="Genomic_DNA"/>
</dbReference>
<dbReference type="Gene3D" id="3.30.43.10">
    <property type="entry name" value="Uridine Diphospho-n-acetylenolpyruvylglucosamine Reductase, domain 2"/>
    <property type="match status" value="1"/>
</dbReference>
<dbReference type="Gene3D" id="3.10.20.30">
    <property type="match status" value="1"/>
</dbReference>
<gene>
    <name evidence="8" type="primary">xdhA</name>
    <name evidence="8" type="ORF">HNI00_10060</name>
</gene>
<dbReference type="Gene3D" id="3.30.465.10">
    <property type="match status" value="1"/>
</dbReference>
<dbReference type="AlphaFoldDB" id="A0AA97BCU9"/>
<keyword evidence="5" id="KW-0408">Iron</keyword>
<reference evidence="8" key="1">
    <citation type="submission" date="2020-05" db="EMBL/GenBank/DDBJ databases">
        <authorList>
            <person name="Zhu T."/>
            <person name="Keshari N."/>
            <person name="Lu X."/>
        </authorList>
    </citation>
    <scope>NUCLEOTIDE SEQUENCE</scope>
    <source>
        <strain evidence="8">NK1-22</strain>
    </source>
</reference>
<evidence type="ECO:0000259" key="6">
    <source>
        <dbReference type="PROSITE" id="PS51085"/>
    </source>
</evidence>
<name>A0AA97BCU9_9CYAN</name>
<evidence type="ECO:0000256" key="2">
    <source>
        <dbReference type="ARBA" id="ARBA00022723"/>
    </source>
</evidence>
<dbReference type="InterPro" id="IPR005107">
    <property type="entry name" value="CO_DH_flav_C"/>
</dbReference>
<feature type="domain" description="2Fe-2S ferredoxin-type" evidence="6">
    <location>
        <begin position="7"/>
        <end position="92"/>
    </location>
</feature>
<dbReference type="GO" id="GO:0051537">
    <property type="term" value="F:2 iron, 2 sulfur cluster binding"/>
    <property type="evidence" value="ECO:0007669"/>
    <property type="project" value="InterPro"/>
</dbReference>